<dbReference type="PANTHER" id="PTHR31845:SF19">
    <property type="entry name" value="TRANSCRIPTION FACTOR DOMAIN-CONTAINING PROTEIN"/>
    <property type="match status" value="1"/>
</dbReference>
<dbReference type="InterPro" id="IPR007219">
    <property type="entry name" value="XnlR_reg_dom"/>
</dbReference>
<reference evidence="8 9" key="1">
    <citation type="submission" date="2014-04" db="EMBL/GenBank/DDBJ databases">
        <authorList>
            <consortium name="DOE Joint Genome Institute"/>
            <person name="Kuo A."/>
            <person name="Kohler A."/>
            <person name="Jargeat P."/>
            <person name="Nagy L.G."/>
            <person name="Floudas D."/>
            <person name="Copeland A."/>
            <person name="Barry K.W."/>
            <person name="Cichocki N."/>
            <person name="Veneault-Fourrey C."/>
            <person name="LaButti K."/>
            <person name="Lindquist E.A."/>
            <person name="Lipzen A."/>
            <person name="Lundell T."/>
            <person name="Morin E."/>
            <person name="Murat C."/>
            <person name="Sun H."/>
            <person name="Tunlid A."/>
            <person name="Henrissat B."/>
            <person name="Grigoriev I.V."/>
            <person name="Hibbett D.S."/>
            <person name="Martin F."/>
            <person name="Nordberg H.P."/>
            <person name="Cantor M.N."/>
            <person name="Hua S.X."/>
        </authorList>
    </citation>
    <scope>NUCLEOTIDE SEQUENCE [LARGE SCALE GENOMIC DNA]</scope>
    <source>
        <strain evidence="8 9">Ve08.2h10</strain>
    </source>
</reference>
<dbReference type="GO" id="GO:0000976">
    <property type="term" value="F:transcription cis-regulatory region binding"/>
    <property type="evidence" value="ECO:0007669"/>
    <property type="project" value="TreeGrafter"/>
</dbReference>
<protein>
    <recommendedName>
        <fullName evidence="7">Xylanolytic transcriptional activator regulatory domain-containing protein</fullName>
    </recommendedName>
</protein>
<name>A0A0D0E9L2_9AGAM</name>
<organism evidence="8 9">
    <name type="scientific">Paxillus rubicundulus Ve08.2h10</name>
    <dbReference type="NCBI Taxonomy" id="930991"/>
    <lineage>
        <taxon>Eukaryota</taxon>
        <taxon>Fungi</taxon>
        <taxon>Dikarya</taxon>
        <taxon>Basidiomycota</taxon>
        <taxon>Agaricomycotina</taxon>
        <taxon>Agaricomycetes</taxon>
        <taxon>Agaricomycetidae</taxon>
        <taxon>Boletales</taxon>
        <taxon>Paxilineae</taxon>
        <taxon>Paxillaceae</taxon>
        <taxon>Paxillus</taxon>
    </lineage>
</organism>
<keyword evidence="3" id="KW-0238">DNA-binding</keyword>
<keyword evidence="5" id="KW-0539">Nucleus</keyword>
<gene>
    <name evidence="8" type="ORF">PAXRUDRAFT_787179</name>
</gene>
<dbReference type="STRING" id="930991.A0A0D0E9L2"/>
<sequence>MPISISRASSYSSMRSNDSDSSTSSSETLSSTCSHEPPRISKREYLLAQIRHKDQIIESLLKQLHNPYVATPLSIDQFKLAISPSDKDNVKIVDWMDRLQSSTKPPGQPSPERLEMLRELRDPGAGAGNAMDDSDDAADADEETTEEEDAENVRNALPDAAVPIGLLANLSLDKDKEKVRGKGRQGAGAGSSSVKPEDDDDNVGVANKEYFMPGPANDLNIRKNLIERHSPPDIVLHGLVTSADVDKLFDIFWLQINPFIGLLDPKLHTASSIFQRCPFLFTVICAISSRYYAEKSQIYPVAMHFAKHSAANALIDGWKSVELCQAYILMSIYAVPARRWEEDRSWLYTGLAVRIATDLNLHQMSLTQPQTEKQEREMLNRTRVWMICFNLDRSTATQFGKPSTIKEDYITRNSGEWYKRSQYRDKVGLLNNTFVAVLMAIRLQYDIHLCAYSSLLRIVGRFHDDIFSDPNSPTGLNKSINFLAVTLEHDAQLTAYFEEWTMRFNEESNTDDPGCRFRCTLLPFLVNYSRLVMYSFGFQHAFQRGIEASDNVFLTKCFEAATAVIKHMIGVLAPSGLMRSAPDGHFIFASFASAFLLKLLRPEFVHILTREMEDEIFDSIGRLITTLQDVAIDERHTPRLYARFLASLLTKHRKGGGAVTARSQQLPPSSQTTRQQQQQSYGGQPSSSTSRMRYPGIQSQGGSQPRHDTDSMQMRLSPLTNAVETPPSATAFRPEIAYNQDQAPLPLGGASPPDEDVGMADVLLDSRTLATMHALNEVWWGNMMMPGFSWPEAPMMGNLNEGRPNGIPAIHPGFGGFQTPEIQLAM</sequence>
<dbReference type="Proteomes" id="UP000054538">
    <property type="component" value="Unassembled WGS sequence"/>
</dbReference>
<evidence type="ECO:0000259" key="7">
    <source>
        <dbReference type="SMART" id="SM00906"/>
    </source>
</evidence>
<feature type="region of interest" description="Disordered" evidence="6">
    <location>
        <begin position="123"/>
        <end position="158"/>
    </location>
</feature>
<dbReference type="InterPro" id="IPR051089">
    <property type="entry name" value="prtT"/>
</dbReference>
<dbReference type="OrthoDB" id="39175at2759"/>
<dbReference type="GO" id="GO:0008270">
    <property type="term" value="F:zinc ion binding"/>
    <property type="evidence" value="ECO:0007669"/>
    <property type="project" value="InterPro"/>
</dbReference>
<feature type="compositionally biased region" description="Low complexity" evidence="6">
    <location>
        <begin position="1"/>
        <end position="34"/>
    </location>
</feature>
<reference evidence="9" key="2">
    <citation type="submission" date="2015-01" db="EMBL/GenBank/DDBJ databases">
        <title>Evolutionary Origins and Diversification of the Mycorrhizal Mutualists.</title>
        <authorList>
            <consortium name="DOE Joint Genome Institute"/>
            <consortium name="Mycorrhizal Genomics Consortium"/>
            <person name="Kohler A."/>
            <person name="Kuo A."/>
            <person name="Nagy L.G."/>
            <person name="Floudas D."/>
            <person name="Copeland A."/>
            <person name="Barry K.W."/>
            <person name="Cichocki N."/>
            <person name="Veneault-Fourrey C."/>
            <person name="LaButti K."/>
            <person name="Lindquist E.A."/>
            <person name="Lipzen A."/>
            <person name="Lundell T."/>
            <person name="Morin E."/>
            <person name="Murat C."/>
            <person name="Riley R."/>
            <person name="Ohm R."/>
            <person name="Sun H."/>
            <person name="Tunlid A."/>
            <person name="Henrissat B."/>
            <person name="Grigoriev I.V."/>
            <person name="Hibbett D.S."/>
            <person name="Martin F."/>
        </authorList>
    </citation>
    <scope>NUCLEOTIDE SEQUENCE [LARGE SCALE GENOMIC DNA]</scope>
    <source>
        <strain evidence="9">Ve08.2h10</strain>
    </source>
</reference>
<evidence type="ECO:0000256" key="4">
    <source>
        <dbReference type="ARBA" id="ARBA00023163"/>
    </source>
</evidence>
<proteinExistence type="predicted"/>
<evidence type="ECO:0000256" key="1">
    <source>
        <dbReference type="ARBA" id="ARBA00004123"/>
    </source>
</evidence>
<dbReference type="GO" id="GO:0000981">
    <property type="term" value="F:DNA-binding transcription factor activity, RNA polymerase II-specific"/>
    <property type="evidence" value="ECO:0007669"/>
    <property type="project" value="TreeGrafter"/>
</dbReference>
<dbReference type="CDD" id="cd12148">
    <property type="entry name" value="fungal_TF_MHR"/>
    <property type="match status" value="1"/>
</dbReference>
<dbReference type="GO" id="GO:0006351">
    <property type="term" value="P:DNA-templated transcription"/>
    <property type="evidence" value="ECO:0007669"/>
    <property type="project" value="InterPro"/>
</dbReference>
<dbReference type="GO" id="GO:0005634">
    <property type="term" value="C:nucleus"/>
    <property type="evidence" value="ECO:0007669"/>
    <property type="project" value="UniProtKB-SubCell"/>
</dbReference>
<evidence type="ECO:0000256" key="3">
    <source>
        <dbReference type="ARBA" id="ARBA00023125"/>
    </source>
</evidence>
<feature type="region of interest" description="Disordered" evidence="6">
    <location>
        <begin position="656"/>
        <end position="711"/>
    </location>
</feature>
<feature type="region of interest" description="Disordered" evidence="6">
    <location>
        <begin position="176"/>
        <end position="206"/>
    </location>
</feature>
<feature type="compositionally biased region" description="Low complexity" evidence="6">
    <location>
        <begin position="662"/>
        <end position="691"/>
    </location>
</feature>
<comment type="subcellular location">
    <subcellularLocation>
        <location evidence="1">Nucleus</location>
    </subcellularLocation>
</comment>
<keyword evidence="9" id="KW-1185">Reference proteome</keyword>
<evidence type="ECO:0000256" key="2">
    <source>
        <dbReference type="ARBA" id="ARBA00023015"/>
    </source>
</evidence>
<keyword evidence="4" id="KW-0804">Transcription</keyword>
<dbReference type="EMBL" id="KN824857">
    <property type="protein sequence ID" value="KIK99514.1"/>
    <property type="molecule type" value="Genomic_DNA"/>
</dbReference>
<dbReference type="SMART" id="SM00906">
    <property type="entry name" value="Fungal_trans"/>
    <property type="match status" value="1"/>
</dbReference>
<evidence type="ECO:0000256" key="5">
    <source>
        <dbReference type="ARBA" id="ARBA00023242"/>
    </source>
</evidence>
<feature type="region of interest" description="Disordered" evidence="6">
    <location>
        <begin position="1"/>
        <end position="40"/>
    </location>
</feature>
<dbReference type="HOGENOM" id="CLU_004538_2_0_1"/>
<evidence type="ECO:0000313" key="8">
    <source>
        <dbReference type="EMBL" id="KIK99514.1"/>
    </source>
</evidence>
<evidence type="ECO:0000256" key="6">
    <source>
        <dbReference type="SAM" id="MobiDB-lite"/>
    </source>
</evidence>
<feature type="compositionally biased region" description="Acidic residues" evidence="6">
    <location>
        <begin position="132"/>
        <end position="150"/>
    </location>
</feature>
<feature type="domain" description="Xylanolytic transcriptional activator regulatory" evidence="7">
    <location>
        <begin position="345"/>
        <end position="421"/>
    </location>
</feature>
<keyword evidence="2" id="KW-0805">Transcription regulation</keyword>
<dbReference type="AlphaFoldDB" id="A0A0D0E9L2"/>
<dbReference type="InParanoid" id="A0A0D0E9L2"/>
<accession>A0A0D0E9L2</accession>
<dbReference type="PANTHER" id="PTHR31845">
    <property type="entry name" value="FINGER DOMAIN PROTEIN, PUTATIVE-RELATED"/>
    <property type="match status" value="1"/>
</dbReference>
<dbReference type="Pfam" id="PF04082">
    <property type="entry name" value="Fungal_trans"/>
    <property type="match status" value="1"/>
</dbReference>
<evidence type="ECO:0000313" key="9">
    <source>
        <dbReference type="Proteomes" id="UP000054538"/>
    </source>
</evidence>